<evidence type="ECO:0000313" key="2">
    <source>
        <dbReference type="Proteomes" id="UP000479000"/>
    </source>
</evidence>
<dbReference type="EMBL" id="CADCXU010025667">
    <property type="protein sequence ID" value="CAB0012929.1"/>
    <property type="molecule type" value="Genomic_DNA"/>
</dbReference>
<name>A0A6H5H8W5_9HEMI</name>
<sequence length="94" mass="10646">MALVKKFSSVFSRRIAATASPDPCQNCQCTTDENGIEFLECQPCSVPKLAYRDFVSLIATHCIQNQLRIFSSLPPREFLRSIRLTYMHQGCQTS</sequence>
<feature type="non-terminal residue" evidence="1">
    <location>
        <position position="94"/>
    </location>
</feature>
<dbReference type="Proteomes" id="UP000479000">
    <property type="component" value="Unassembled WGS sequence"/>
</dbReference>
<proteinExistence type="predicted"/>
<accession>A0A6H5H8W5</accession>
<dbReference type="AlphaFoldDB" id="A0A6H5H8W5"/>
<protein>
    <submittedName>
        <fullName evidence="1">Uncharacterized protein</fullName>
    </submittedName>
</protein>
<evidence type="ECO:0000313" key="1">
    <source>
        <dbReference type="EMBL" id="CAB0012929.1"/>
    </source>
</evidence>
<reference evidence="1 2" key="1">
    <citation type="submission" date="2020-02" db="EMBL/GenBank/DDBJ databases">
        <authorList>
            <person name="Ferguson B K."/>
        </authorList>
    </citation>
    <scope>NUCLEOTIDE SEQUENCE [LARGE SCALE GENOMIC DNA]</scope>
</reference>
<gene>
    <name evidence="1" type="ORF">NTEN_LOCUS17619</name>
</gene>
<dbReference type="OrthoDB" id="6484170at2759"/>
<keyword evidence="2" id="KW-1185">Reference proteome</keyword>
<organism evidence="1 2">
    <name type="scientific">Nesidiocoris tenuis</name>
    <dbReference type="NCBI Taxonomy" id="355587"/>
    <lineage>
        <taxon>Eukaryota</taxon>
        <taxon>Metazoa</taxon>
        <taxon>Ecdysozoa</taxon>
        <taxon>Arthropoda</taxon>
        <taxon>Hexapoda</taxon>
        <taxon>Insecta</taxon>
        <taxon>Pterygota</taxon>
        <taxon>Neoptera</taxon>
        <taxon>Paraneoptera</taxon>
        <taxon>Hemiptera</taxon>
        <taxon>Heteroptera</taxon>
        <taxon>Panheteroptera</taxon>
        <taxon>Cimicomorpha</taxon>
        <taxon>Miridae</taxon>
        <taxon>Dicyphina</taxon>
        <taxon>Nesidiocoris</taxon>
    </lineage>
</organism>